<dbReference type="Gene3D" id="2.20.25.110">
    <property type="entry name" value="S-adenosyl-L-methionine-dependent methyltransferases"/>
    <property type="match status" value="1"/>
</dbReference>
<dbReference type="CDD" id="cd02440">
    <property type="entry name" value="AdoMet_MTases"/>
    <property type="match status" value="1"/>
</dbReference>
<organism evidence="2 3">
    <name type="scientific">Paenibacillus thiaminolyticus</name>
    <name type="common">Bacillus thiaminolyticus</name>
    <dbReference type="NCBI Taxonomy" id="49283"/>
    <lineage>
        <taxon>Bacteria</taxon>
        <taxon>Bacillati</taxon>
        <taxon>Bacillota</taxon>
        <taxon>Bacilli</taxon>
        <taxon>Bacillales</taxon>
        <taxon>Paenibacillaceae</taxon>
        <taxon>Paenibacillus</taxon>
    </lineage>
</organism>
<reference evidence="2 3" key="1">
    <citation type="submission" date="2019-07" db="EMBL/GenBank/DDBJ databases">
        <title>Paenibacillus thiaminolyticus NRRL B-4156.</title>
        <authorList>
            <person name="Hehnly C."/>
            <person name="Zhang L."/>
        </authorList>
    </citation>
    <scope>NUCLEOTIDE SEQUENCE [LARGE SCALE GENOMIC DNA]</scope>
    <source>
        <strain evidence="2 3">NRRL B-4156</strain>
    </source>
</reference>
<dbReference type="EMBL" id="CP041405">
    <property type="protein sequence ID" value="QDM42394.1"/>
    <property type="molecule type" value="Genomic_DNA"/>
</dbReference>
<sequence>MAAKLCEQGFTVEGIDISSKVIEYARINAPEATFTVGDARSFHYESPFDAAITTLDSFNLMTDPKDLKNIFIHVYQALKPGGIFYFDMRNEEGYLRYWNGSQLSFLEAEGVASFHSVYDEGSRLGLMKVAYFTRNAVEAWDRNDFYIPHKCYQEEEVVALLEEAGFGHVQTVRRSEGVYSEVCGRSHYTSMKAG</sequence>
<dbReference type="GO" id="GO:0032259">
    <property type="term" value="P:methylation"/>
    <property type="evidence" value="ECO:0007669"/>
    <property type="project" value="UniProtKB-KW"/>
</dbReference>
<dbReference type="InterPro" id="IPR041698">
    <property type="entry name" value="Methyltransf_25"/>
</dbReference>
<protein>
    <submittedName>
        <fullName evidence="2">Class I SAM-dependent methyltransferase</fullName>
    </submittedName>
</protein>
<dbReference type="InterPro" id="IPR029063">
    <property type="entry name" value="SAM-dependent_MTases_sf"/>
</dbReference>
<accession>A0AAP9DRL1</accession>
<dbReference type="Pfam" id="PF13649">
    <property type="entry name" value="Methyltransf_25"/>
    <property type="match status" value="1"/>
</dbReference>
<keyword evidence="2" id="KW-0489">Methyltransferase</keyword>
<dbReference type="Gene3D" id="3.40.50.150">
    <property type="entry name" value="Vaccinia Virus protein VP39"/>
    <property type="match status" value="1"/>
</dbReference>
<name>A0AAP9DRL1_PANTH</name>
<dbReference type="SUPFAM" id="SSF53335">
    <property type="entry name" value="S-adenosyl-L-methionine-dependent methyltransferases"/>
    <property type="match status" value="1"/>
</dbReference>
<gene>
    <name evidence="2" type="ORF">FLT43_01885</name>
</gene>
<dbReference type="Proteomes" id="UP000315377">
    <property type="component" value="Chromosome"/>
</dbReference>
<evidence type="ECO:0000313" key="2">
    <source>
        <dbReference type="EMBL" id="QDM42394.1"/>
    </source>
</evidence>
<dbReference type="AlphaFoldDB" id="A0AAP9DRL1"/>
<dbReference type="GeneID" id="76994739"/>
<dbReference type="RefSeq" id="WP_087443598.1">
    <property type="nucleotide sequence ID" value="NZ_CABMNB010000036.1"/>
</dbReference>
<dbReference type="GO" id="GO:0008168">
    <property type="term" value="F:methyltransferase activity"/>
    <property type="evidence" value="ECO:0007669"/>
    <property type="project" value="UniProtKB-KW"/>
</dbReference>
<evidence type="ECO:0000313" key="3">
    <source>
        <dbReference type="Proteomes" id="UP000315377"/>
    </source>
</evidence>
<evidence type="ECO:0000259" key="1">
    <source>
        <dbReference type="Pfam" id="PF13649"/>
    </source>
</evidence>
<proteinExistence type="predicted"/>
<keyword evidence="2" id="KW-0808">Transferase</keyword>
<feature type="domain" description="Methyltransferase" evidence="1">
    <location>
        <begin position="2"/>
        <end position="82"/>
    </location>
</feature>